<gene>
    <name evidence="1" type="ORF">A2U01_0006724</name>
</gene>
<accession>A0A392MEE5</accession>
<proteinExistence type="predicted"/>
<evidence type="ECO:0000313" key="1">
    <source>
        <dbReference type="EMBL" id="MCH85872.1"/>
    </source>
</evidence>
<name>A0A392MEE5_9FABA</name>
<comment type="caution">
    <text evidence="1">The sequence shown here is derived from an EMBL/GenBank/DDBJ whole genome shotgun (WGS) entry which is preliminary data.</text>
</comment>
<protein>
    <submittedName>
        <fullName evidence="1">Uncharacterized protein</fullName>
    </submittedName>
</protein>
<dbReference type="PANTHER" id="PTHR11439">
    <property type="entry name" value="GAG-POL-RELATED RETROTRANSPOSON"/>
    <property type="match status" value="1"/>
</dbReference>
<reference evidence="1 2" key="1">
    <citation type="journal article" date="2018" name="Front. Plant Sci.">
        <title>Red Clover (Trifolium pratense) and Zigzag Clover (T. medium) - A Picture of Genomic Similarities and Differences.</title>
        <authorList>
            <person name="Dluhosova J."/>
            <person name="Istvanek J."/>
            <person name="Nedelnik J."/>
            <person name="Repkova J."/>
        </authorList>
    </citation>
    <scope>NUCLEOTIDE SEQUENCE [LARGE SCALE GENOMIC DNA]</scope>
    <source>
        <strain evidence="2">cv. 10/8</strain>
        <tissue evidence="1">Leaf</tissue>
    </source>
</reference>
<dbReference type="AlphaFoldDB" id="A0A392MEE5"/>
<organism evidence="1 2">
    <name type="scientific">Trifolium medium</name>
    <dbReference type="NCBI Taxonomy" id="97028"/>
    <lineage>
        <taxon>Eukaryota</taxon>
        <taxon>Viridiplantae</taxon>
        <taxon>Streptophyta</taxon>
        <taxon>Embryophyta</taxon>
        <taxon>Tracheophyta</taxon>
        <taxon>Spermatophyta</taxon>
        <taxon>Magnoliopsida</taxon>
        <taxon>eudicotyledons</taxon>
        <taxon>Gunneridae</taxon>
        <taxon>Pentapetalae</taxon>
        <taxon>rosids</taxon>
        <taxon>fabids</taxon>
        <taxon>Fabales</taxon>
        <taxon>Fabaceae</taxon>
        <taxon>Papilionoideae</taxon>
        <taxon>50 kb inversion clade</taxon>
        <taxon>NPAAA clade</taxon>
        <taxon>Hologalegina</taxon>
        <taxon>IRL clade</taxon>
        <taxon>Trifolieae</taxon>
        <taxon>Trifolium</taxon>
    </lineage>
</organism>
<dbReference type="EMBL" id="LXQA010009296">
    <property type="protein sequence ID" value="MCH85872.1"/>
    <property type="molecule type" value="Genomic_DNA"/>
</dbReference>
<sequence>MRQVKDYFMINKGNTQVVWYSDDSDADWAGSPADGRSTSGHCFLIGGNLISWWSKKQNIGARNRELFPYWRKLEYCAMAIKSL</sequence>
<evidence type="ECO:0000313" key="2">
    <source>
        <dbReference type="Proteomes" id="UP000265520"/>
    </source>
</evidence>
<keyword evidence="2" id="KW-1185">Reference proteome</keyword>
<dbReference type="Proteomes" id="UP000265520">
    <property type="component" value="Unassembled WGS sequence"/>
</dbReference>
<dbReference type="PANTHER" id="PTHR11439:SF484">
    <property type="entry name" value="REVERSE TRANSCRIPTASE TY1_COPIA-TYPE DOMAIN-CONTAINING PROTEIN"/>
    <property type="match status" value="1"/>
</dbReference>